<name>A0ABW3G9T0_9NOCA</name>
<sequence>MGANTGMLWFVDSEDPVADLRFGVRNDGSAASQLAQAAVGDAVLVPRGETTLDRVADVALDEIAVGSFGRIAVIVGGPVAVDRPSGLSETVIGVRPARTAHLIVTDLDRSFGAFATWEDGTLRRSFASDPVDIVENIGLPFVFEREFWAGERPLRYNEGVMPDPQALPFHPTEFADHAASQWVGLRLTQPHPGDPLSPAQIPVSRFAIRPPGHQPTAQDHETARAGHDDHHEAPPAAEAPEPDVSAPTKVARWFGFGRR</sequence>
<protein>
    <submittedName>
        <fullName evidence="2">DUF6928 family protein</fullName>
    </submittedName>
</protein>
<evidence type="ECO:0000256" key="1">
    <source>
        <dbReference type="SAM" id="MobiDB-lite"/>
    </source>
</evidence>
<feature type="compositionally biased region" description="Low complexity" evidence="1">
    <location>
        <begin position="234"/>
        <end position="243"/>
    </location>
</feature>
<feature type="region of interest" description="Disordered" evidence="1">
    <location>
        <begin position="209"/>
        <end position="248"/>
    </location>
</feature>
<accession>A0ABW3G9T0</accession>
<proteinExistence type="predicted"/>
<comment type="caution">
    <text evidence="2">The sequence shown here is derived from an EMBL/GenBank/DDBJ whole genome shotgun (WGS) entry which is preliminary data.</text>
</comment>
<dbReference type="Proteomes" id="UP001597068">
    <property type="component" value="Unassembled WGS sequence"/>
</dbReference>
<dbReference type="Pfam" id="PF21997">
    <property type="entry name" value="DUF6928"/>
    <property type="match status" value="1"/>
</dbReference>
<dbReference type="EMBL" id="JBHTIL010000001">
    <property type="protein sequence ID" value="MFD0926400.1"/>
    <property type="molecule type" value="Genomic_DNA"/>
</dbReference>
<dbReference type="InterPro" id="IPR053847">
    <property type="entry name" value="DUF6928"/>
</dbReference>
<reference evidence="3" key="1">
    <citation type="journal article" date="2019" name="Int. J. Syst. Evol. Microbiol.">
        <title>The Global Catalogue of Microorganisms (GCM) 10K type strain sequencing project: providing services to taxonomists for standard genome sequencing and annotation.</title>
        <authorList>
            <consortium name="The Broad Institute Genomics Platform"/>
            <consortium name="The Broad Institute Genome Sequencing Center for Infectious Disease"/>
            <person name="Wu L."/>
            <person name="Ma J."/>
        </authorList>
    </citation>
    <scope>NUCLEOTIDE SEQUENCE [LARGE SCALE GENOMIC DNA]</scope>
    <source>
        <strain evidence="3">CCUG 50873</strain>
    </source>
</reference>
<feature type="compositionally biased region" description="Basic and acidic residues" evidence="1">
    <location>
        <begin position="218"/>
        <end position="233"/>
    </location>
</feature>
<evidence type="ECO:0000313" key="3">
    <source>
        <dbReference type="Proteomes" id="UP001597068"/>
    </source>
</evidence>
<gene>
    <name evidence="2" type="ORF">ACFQ04_11720</name>
</gene>
<evidence type="ECO:0000313" key="2">
    <source>
        <dbReference type="EMBL" id="MFD0926400.1"/>
    </source>
</evidence>
<dbReference type="RefSeq" id="WP_253645721.1">
    <property type="nucleotide sequence ID" value="NZ_BAAAMO010000002.1"/>
</dbReference>
<keyword evidence="3" id="KW-1185">Reference proteome</keyword>
<organism evidence="2 3">
    <name type="scientific">Williamsia deligens</name>
    <dbReference type="NCBI Taxonomy" id="321325"/>
    <lineage>
        <taxon>Bacteria</taxon>
        <taxon>Bacillati</taxon>
        <taxon>Actinomycetota</taxon>
        <taxon>Actinomycetes</taxon>
        <taxon>Mycobacteriales</taxon>
        <taxon>Nocardiaceae</taxon>
        <taxon>Williamsia</taxon>
    </lineage>
</organism>